<protein>
    <submittedName>
        <fullName evidence="1">Uncharacterized protein</fullName>
    </submittedName>
</protein>
<proteinExistence type="predicted"/>
<dbReference type="EnsemblPlants" id="AVESA.00010b.r2.5AG0796130.1">
    <property type="protein sequence ID" value="AVESA.00010b.r2.5AG0796130.1.CDS"/>
    <property type="gene ID" value="AVESA.00010b.r2.5AG0796130"/>
</dbReference>
<reference evidence="1" key="2">
    <citation type="submission" date="2025-09" db="UniProtKB">
        <authorList>
            <consortium name="EnsemblPlants"/>
        </authorList>
    </citation>
    <scope>IDENTIFICATION</scope>
</reference>
<sequence>MVQIDHLPQEIVEMVVSFLPMKDAARTSVVSSKWRQGWASYPWLTLNSETMLGTEKGNVACASEVEQNKYKMKFIENVHAVMRQHQGFGVDEFLLEFGLGDKDAHHIDNWVALAASMRMKRLVIDLSGLSLESKIYPEKYALSLQLLDDISTIKHLHILQLSNLSLKPLDDFRGFVKLTMLELQLVDVEEGDLESLLCKCPALERLALNACGPFMSLRIGHELSRLEHLCLGDGTLVEKLQIEAMNLRTISHSYNVREIIVRKDSQISEVTADMNIPPRTQVGNGYKDTLQYMFTGLPSALPCIQKVSLNIWEDIQTMEVPKCVSRFMNLRHLTLSMYLSVHWKFDILRLVHLLQAAPFLEYFELTIDELLLPLYDEDLIPSFPRWPHNHLKTASFQGFVGNNDLIALAIYILKNAESLELMTVQTTHECHLMVAEELLRGEDPRSVLNIL</sequence>
<organism evidence="1 2">
    <name type="scientific">Avena sativa</name>
    <name type="common">Oat</name>
    <dbReference type="NCBI Taxonomy" id="4498"/>
    <lineage>
        <taxon>Eukaryota</taxon>
        <taxon>Viridiplantae</taxon>
        <taxon>Streptophyta</taxon>
        <taxon>Embryophyta</taxon>
        <taxon>Tracheophyta</taxon>
        <taxon>Spermatophyta</taxon>
        <taxon>Magnoliopsida</taxon>
        <taxon>Liliopsida</taxon>
        <taxon>Poales</taxon>
        <taxon>Poaceae</taxon>
        <taxon>BOP clade</taxon>
        <taxon>Pooideae</taxon>
        <taxon>Poodae</taxon>
        <taxon>Poeae</taxon>
        <taxon>Poeae Chloroplast Group 1 (Aveneae type)</taxon>
        <taxon>Aveninae</taxon>
        <taxon>Avena</taxon>
    </lineage>
</organism>
<name>A0ACD5XME0_AVESA</name>
<keyword evidence="2" id="KW-1185">Reference proteome</keyword>
<evidence type="ECO:0000313" key="1">
    <source>
        <dbReference type="EnsemblPlants" id="AVESA.00010b.r2.5AG0796130.1.CDS"/>
    </source>
</evidence>
<dbReference type="Proteomes" id="UP001732700">
    <property type="component" value="Chromosome 5A"/>
</dbReference>
<evidence type="ECO:0000313" key="2">
    <source>
        <dbReference type="Proteomes" id="UP001732700"/>
    </source>
</evidence>
<accession>A0ACD5XME0</accession>
<reference evidence="1" key="1">
    <citation type="submission" date="2021-05" db="EMBL/GenBank/DDBJ databases">
        <authorList>
            <person name="Scholz U."/>
            <person name="Mascher M."/>
            <person name="Fiebig A."/>
        </authorList>
    </citation>
    <scope>NUCLEOTIDE SEQUENCE [LARGE SCALE GENOMIC DNA]</scope>
</reference>